<evidence type="ECO:0000256" key="2">
    <source>
        <dbReference type="ARBA" id="ARBA00022485"/>
    </source>
</evidence>
<keyword evidence="3" id="KW-0949">S-adenosyl-L-methionine</keyword>
<dbReference type="PANTHER" id="PTHR11228:SF7">
    <property type="entry name" value="PQQA PEPTIDE CYCLASE"/>
    <property type="match status" value="1"/>
</dbReference>
<dbReference type="InterPro" id="IPR013785">
    <property type="entry name" value="Aldolase_TIM"/>
</dbReference>
<keyword evidence="5" id="KW-0408">Iron</keyword>
<keyword evidence="2" id="KW-0004">4Fe-4S</keyword>
<dbReference type="SUPFAM" id="SSF102114">
    <property type="entry name" value="Radical SAM enzymes"/>
    <property type="match status" value="1"/>
</dbReference>
<evidence type="ECO:0000256" key="5">
    <source>
        <dbReference type="ARBA" id="ARBA00023004"/>
    </source>
</evidence>
<dbReference type="InterPro" id="IPR058240">
    <property type="entry name" value="rSAM_sf"/>
</dbReference>
<evidence type="ECO:0000313" key="8">
    <source>
        <dbReference type="EMBL" id="SFB07648.1"/>
    </source>
</evidence>
<dbReference type="GO" id="GO:0051536">
    <property type="term" value="F:iron-sulfur cluster binding"/>
    <property type="evidence" value="ECO:0007669"/>
    <property type="project" value="UniProtKB-KW"/>
</dbReference>
<dbReference type="OrthoDB" id="9805809at2"/>
<protein>
    <submittedName>
        <fullName evidence="8">Radical SAM superfamily enzyme, MoaA/NifB/PqqE/SkfB family</fullName>
    </submittedName>
</protein>
<dbReference type="CDD" id="cd01335">
    <property type="entry name" value="Radical_SAM"/>
    <property type="match status" value="1"/>
</dbReference>
<name>A0A1I0Y5D2_9FIRM</name>
<evidence type="ECO:0000256" key="1">
    <source>
        <dbReference type="ARBA" id="ARBA00001966"/>
    </source>
</evidence>
<dbReference type="EMBL" id="FOJY01000008">
    <property type="protein sequence ID" value="SFB07648.1"/>
    <property type="molecule type" value="Genomic_DNA"/>
</dbReference>
<dbReference type="GO" id="GO:0003824">
    <property type="term" value="F:catalytic activity"/>
    <property type="evidence" value="ECO:0007669"/>
    <property type="project" value="InterPro"/>
</dbReference>
<dbReference type="Gene3D" id="3.20.20.70">
    <property type="entry name" value="Aldolase class I"/>
    <property type="match status" value="1"/>
</dbReference>
<dbReference type="SFLD" id="SFLDG01387">
    <property type="entry name" value="BtrN-like_SPASM_domain_contain"/>
    <property type="match status" value="1"/>
</dbReference>
<organism evidence="8 9">
    <name type="scientific">Acetitomaculum ruminis DSM 5522</name>
    <dbReference type="NCBI Taxonomy" id="1120918"/>
    <lineage>
        <taxon>Bacteria</taxon>
        <taxon>Bacillati</taxon>
        <taxon>Bacillota</taxon>
        <taxon>Clostridia</taxon>
        <taxon>Lachnospirales</taxon>
        <taxon>Lachnospiraceae</taxon>
        <taxon>Acetitomaculum</taxon>
    </lineage>
</organism>
<evidence type="ECO:0000256" key="6">
    <source>
        <dbReference type="ARBA" id="ARBA00023014"/>
    </source>
</evidence>
<dbReference type="InterPro" id="IPR007197">
    <property type="entry name" value="rSAM"/>
</dbReference>
<dbReference type="RefSeq" id="WP_092872109.1">
    <property type="nucleotide sequence ID" value="NZ_FOJY01000008.1"/>
</dbReference>
<sequence length="337" mass="39150">MKARYIPRIDLYDRMELKEAIPMRTPYTIYIDPCDTCNFRCKFCPTGNLELMKKTKGRKHGPMDFEVYKGIIDSLCEFKDPIRVIRLYKEGEPLLNKHFADMVAYAKKSPMVKRVDTTTNASLLTHELSRDIIDAGLDRINISVEGINAHHYREFSGHNLDYDSFVENIAYFYAHKGNCEMNIKINGDYLTPKQEDEFYETFGNITDGISVEHTIEYWPKYNEMKVDFDENVSLLGGKSGEVQVCPYVFYEMCINSDATFSLCRFDWNHAMILDQHVGAPPTPKKIWDSIVLWNFQQSFLKKERKRLSVLSCPNCGILKQGVPEDLDEFSQEILDEM</sequence>
<dbReference type="GO" id="GO:0046872">
    <property type="term" value="F:metal ion binding"/>
    <property type="evidence" value="ECO:0007669"/>
    <property type="project" value="UniProtKB-KW"/>
</dbReference>
<proteinExistence type="predicted"/>
<dbReference type="InterPro" id="IPR050377">
    <property type="entry name" value="Radical_SAM_PqqE_MftC-like"/>
</dbReference>
<dbReference type="PROSITE" id="PS51918">
    <property type="entry name" value="RADICAL_SAM"/>
    <property type="match status" value="1"/>
</dbReference>
<dbReference type="STRING" id="1120918.SAMN05216249_10899"/>
<dbReference type="AlphaFoldDB" id="A0A1I0Y5D2"/>
<keyword evidence="4" id="KW-0479">Metal-binding</keyword>
<dbReference type="PANTHER" id="PTHR11228">
    <property type="entry name" value="RADICAL SAM DOMAIN PROTEIN"/>
    <property type="match status" value="1"/>
</dbReference>
<dbReference type="Pfam" id="PF04055">
    <property type="entry name" value="Radical_SAM"/>
    <property type="match status" value="1"/>
</dbReference>
<keyword evidence="9" id="KW-1185">Reference proteome</keyword>
<gene>
    <name evidence="8" type="ORF">SAMN05216249_10899</name>
</gene>
<dbReference type="Proteomes" id="UP000198838">
    <property type="component" value="Unassembled WGS sequence"/>
</dbReference>
<dbReference type="SFLD" id="SFLDS00029">
    <property type="entry name" value="Radical_SAM"/>
    <property type="match status" value="1"/>
</dbReference>
<evidence type="ECO:0000313" key="9">
    <source>
        <dbReference type="Proteomes" id="UP000198838"/>
    </source>
</evidence>
<dbReference type="InterPro" id="IPR034391">
    <property type="entry name" value="AdoMet-like_SPASM_containing"/>
</dbReference>
<feature type="domain" description="Radical SAM core" evidence="7">
    <location>
        <begin position="21"/>
        <end position="241"/>
    </location>
</feature>
<evidence type="ECO:0000259" key="7">
    <source>
        <dbReference type="PROSITE" id="PS51918"/>
    </source>
</evidence>
<dbReference type="SFLD" id="SFLDG01067">
    <property type="entry name" value="SPASM/twitch_domain_containing"/>
    <property type="match status" value="1"/>
</dbReference>
<reference evidence="8 9" key="1">
    <citation type="submission" date="2016-10" db="EMBL/GenBank/DDBJ databases">
        <authorList>
            <person name="de Groot N.N."/>
        </authorList>
    </citation>
    <scope>NUCLEOTIDE SEQUENCE [LARGE SCALE GENOMIC DNA]</scope>
    <source>
        <strain evidence="8 9">DSM 5522</strain>
    </source>
</reference>
<comment type="cofactor">
    <cofactor evidence="1">
        <name>[4Fe-4S] cluster</name>
        <dbReference type="ChEBI" id="CHEBI:49883"/>
    </cofactor>
</comment>
<evidence type="ECO:0000256" key="4">
    <source>
        <dbReference type="ARBA" id="ARBA00022723"/>
    </source>
</evidence>
<accession>A0A1I0Y5D2</accession>
<evidence type="ECO:0000256" key="3">
    <source>
        <dbReference type="ARBA" id="ARBA00022691"/>
    </source>
</evidence>
<keyword evidence="6" id="KW-0411">Iron-sulfur</keyword>